<sequence length="240" mass="25009">MTDRMHDSLETPGSAPSPVRPGWPELLVGVVVGASVPLLLIMVQDALSTDPTVWGLILAATSGVAGLVGFGAAFLVRRLPLHAFAIRKASGRWILLGLLFGVVAFVLKGLVNTAVLAVMGPLEDPQGSYYDAAGGGLLPLILTFLFLAVLTPIGEEFLFRGVITNALLRLGPWVGVVGGSIIFALVHGFNLTLPAAFVVGLIAAEVMRRSGSIWPAVLVHSVNNLALPILVIILQVTGAA</sequence>
<feature type="transmembrane region" description="Helical" evidence="1">
    <location>
        <begin position="53"/>
        <end position="76"/>
    </location>
</feature>
<dbReference type="PANTHER" id="PTHR36435">
    <property type="entry name" value="SLR1288 PROTEIN"/>
    <property type="match status" value="1"/>
</dbReference>
<protein>
    <submittedName>
        <fullName evidence="3">CPBP family intramembrane metalloprotease</fullName>
    </submittedName>
</protein>
<comment type="caution">
    <text evidence="3">The sequence shown here is derived from an EMBL/GenBank/DDBJ whole genome shotgun (WGS) entry which is preliminary data.</text>
</comment>
<feature type="transmembrane region" description="Helical" evidence="1">
    <location>
        <begin position="132"/>
        <end position="150"/>
    </location>
</feature>
<dbReference type="GO" id="GO:0080120">
    <property type="term" value="P:CAAX-box protein maturation"/>
    <property type="evidence" value="ECO:0007669"/>
    <property type="project" value="UniProtKB-ARBA"/>
</dbReference>
<keyword evidence="4" id="KW-1185">Reference proteome</keyword>
<feature type="transmembrane region" description="Helical" evidence="1">
    <location>
        <begin position="96"/>
        <end position="120"/>
    </location>
</feature>
<dbReference type="InterPro" id="IPR003675">
    <property type="entry name" value="Rce1/LyrA-like_dom"/>
</dbReference>
<feature type="domain" description="CAAX prenyl protease 2/Lysostaphin resistance protein A-like" evidence="2">
    <location>
        <begin position="140"/>
        <end position="225"/>
    </location>
</feature>
<evidence type="ECO:0000259" key="2">
    <source>
        <dbReference type="Pfam" id="PF02517"/>
    </source>
</evidence>
<reference evidence="3 4" key="1">
    <citation type="submission" date="2018-12" db="EMBL/GenBank/DDBJ databases">
        <authorList>
            <person name="Li F."/>
        </authorList>
    </citation>
    <scope>NUCLEOTIDE SEQUENCE [LARGE SCALE GENOMIC DNA]</scope>
    <source>
        <strain evidence="3 4">8H24J-4-2</strain>
    </source>
</reference>
<organism evidence="3 4">
    <name type="scientific">Labedella populi</name>
    <dbReference type="NCBI Taxonomy" id="2498850"/>
    <lineage>
        <taxon>Bacteria</taxon>
        <taxon>Bacillati</taxon>
        <taxon>Actinomycetota</taxon>
        <taxon>Actinomycetes</taxon>
        <taxon>Micrococcales</taxon>
        <taxon>Microbacteriaceae</taxon>
        <taxon>Labedella</taxon>
    </lineage>
</organism>
<dbReference type="GO" id="GO:0006508">
    <property type="term" value="P:proteolysis"/>
    <property type="evidence" value="ECO:0007669"/>
    <property type="project" value="UniProtKB-KW"/>
</dbReference>
<evidence type="ECO:0000256" key="1">
    <source>
        <dbReference type="SAM" id="Phobius"/>
    </source>
</evidence>
<proteinExistence type="predicted"/>
<name>A0A444QE40_9MICO</name>
<evidence type="ECO:0000313" key="3">
    <source>
        <dbReference type="EMBL" id="RWZ67825.1"/>
    </source>
</evidence>
<keyword evidence="1" id="KW-0472">Membrane</keyword>
<feature type="transmembrane region" description="Helical" evidence="1">
    <location>
        <begin position="216"/>
        <end position="236"/>
    </location>
</feature>
<dbReference type="GO" id="GO:0008237">
    <property type="term" value="F:metallopeptidase activity"/>
    <property type="evidence" value="ECO:0007669"/>
    <property type="project" value="UniProtKB-KW"/>
</dbReference>
<accession>A0A444QE40</accession>
<dbReference type="OrthoDB" id="3693644at2"/>
<evidence type="ECO:0000313" key="4">
    <source>
        <dbReference type="Proteomes" id="UP000288603"/>
    </source>
</evidence>
<dbReference type="Pfam" id="PF02517">
    <property type="entry name" value="Rce1-like"/>
    <property type="match status" value="1"/>
</dbReference>
<gene>
    <name evidence="3" type="ORF">ELQ92_00690</name>
</gene>
<keyword evidence="3" id="KW-0482">Metalloprotease</keyword>
<dbReference type="EMBL" id="RZNC01000001">
    <property type="protein sequence ID" value="RWZ67825.1"/>
    <property type="molecule type" value="Genomic_DNA"/>
</dbReference>
<keyword evidence="3" id="KW-0645">Protease</keyword>
<dbReference type="PANTHER" id="PTHR36435:SF1">
    <property type="entry name" value="CAAX AMINO TERMINAL PROTEASE FAMILY PROTEIN"/>
    <property type="match status" value="1"/>
</dbReference>
<dbReference type="AlphaFoldDB" id="A0A444QE40"/>
<keyword evidence="3" id="KW-0378">Hydrolase</keyword>
<dbReference type="GO" id="GO:0004175">
    <property type="term" value="F:endopeptidase activity"/>
    <property type="evidence" value="ECO:0007669"/>
    <property type="project" value="UniProtKB-ARBA"/>
</dbReference>
<keyword evidence="1" id="KW-0812">Transmembrane</keyword>
<dbReference type="InterPro" id="IPR052710">
    <property type="entry name" value="CAAX_protease"/>
</dbReference>
<dbReference type="RefSeq" id="WP_128497010.1">
    <property type="nucleotide sequence ID" value="NZ_RZNC01000001.1"/>
</dbReference>
<keyword evidence="1" id="KW-1133">Transmembrane helix</keyword>
<feature type="transmembrane region" description="Helical" evidence="1">
    <location>
        <begin position="26"/>
        <end position="47"/>
    </location>
</feature>
<dbReference type="Proteomes" id="UP000288603">
    <property type="component" value="Unassembled WGS sequence"/>
</dbReference>